<organism evidence="1 2">
    <name type="scientific">Chiloscyllium punctatum</name>
    <name type="common">Brownbanded bambooshark</name>
    <name type="synonym">Hemiscyllium punctatum</name>
    <dbReference type="NCBI Taxonomy" id="137246"/>
    <lineage>
        <taxon>Eukaryota</taxon>
        <taxon>Metazoa</taxon>
        <taxon>Chordata</taxon>
        <taxon>Craniata</taxon>
        <taxon>Vertebrata</taxon>
        <taxon>Chondrichthyes</taxon>
        <taxon>Elasmobranchii</taxon>
        <taxon>Galeomorphii</taxon>
        <taxon>Galeoidea</taxon>
        <taxon>Orectolobiformes</taxon>
        <taxon>Hemiscylliidae</taxon>
        <taxon>Chiloscyllium</taxon>
    </lineage>
</organism>
<keyword evidence="2" id="KW-1185">Reference proteome</keyword>
<dbReference type="Proteomes" id="UP000287033">
    <property type="component" value="Unassembled WGS sequence"/>
</dbReference>
<reference evidence="1 2" key="1">
    <citation type="journal article" date="2018" name="Nat. Ecol. Evol.">
        <title>Shark genomes provide insights into elasmobranch evolution and the origin of vertebrates.</title>
        <authorList>
            <person name="Hara Y"/>
            <person name="Yamaguchi K"/>
            <person name="Onimaru K"/>
            <person name="Kadota M"/>
            <person name="Koyanagi M"/>
            <person name="Keeley SD"/>
            <person name="Tatsumi K"/>
            <person name="Tanaka K"/>
            <person name="Motone F"/>
            <person name="Kageyama Y"/>
            <person name="Nozu R"/>
            <person name="Adachi N"/>
            <person name="Nishimura O"/>
            <person name="Nakagawa R"/>
            <person name="Tanegashima C"/>
            <person name="Kiyatake I"/>
            <person name="Matsumoto R"/>
            <person name="Murakumo K"/>
            <person name="Nishida K"/>
            <person name="Terakita A"/>
            <person name="Kuratani S"/>
            <person name="Sato K"/>
            <person name="Hyodo S Kuraku.S."/>
        </authorList>
    </citation>
    <scope>NUCLEOTIDE SEQUENCE [LARGE SCALE GENOMIC DNA]</scope>
</reference>
<name>A0A401U233_CHIPU</name>
<proteinExistence type="predicted"/>
<evidence type="ECO:0000313" key="2">
    <source>
        <dbReference type="Proteomes" id="UP000287033"/>
    </source>
</evidence>
<comment type="caution">
    <text evidence="1">The sequence shown here is derived from an EMBL/GenBank/DDBJ whole genome shotgun (WGS) entry which is preliminary data.</text>
</comment>
<protein>
    <submittedName>
        <fullName evidence="1">Uncharacterized protein</fullName>
    </submittedName>
</protein>
<accession>A0A401U233</accession>
<gene>
    <name evidence="1" type="ORF">chiPu_0033311</name>
</gene>
<dbReference type="EMBL" id="BEZZ01259782">
    <property type="protein sequence ID" value="GCC48958.1"/>
    <property type="molecule type" value="Genomic_DNA"/>
</dbReference>
<evidence type="ECO:0000313" key="1">
    <source>
        <dbReference type="EMBL" id="GCC48958.1"/>
    </source>
</evidence>
<sequence length="83" mass="9363">MINGIHSPIVRAQIRVYRKSTERKMAEDHPSMYLPSSEPRDGFPDAVEIGLDRADTVLVAVFKRRQLAVKSDIGLEELLEAEV</sequence>
<dbReference type="AlphaFoldDB" id="A0A401U233"/>